<accession>A0A4R6RN47</accession>
<protein>
    <submittedName>
        <fullName evidence="2">Uncharacterized protein</fullName>
    </submittedName>
</protein>
<name>A0A4R6RN47_9BURK</name>
<keyword evidence="3" id="KW-1185">Reference proteome</keyword>
<dbReference type="RefSeq" id="WP_133605644.1">
    <property type="nucleotide sequence ID" value="NZ_SNXW01000001.1"/>
</dbReference>
<comment type="caution">
    <text evidence="2">The sequence shown here is derived from an EMBL/GenBank/DDBJ whole genome shotgun (WGS) entry which is preliminary data.</text>
</comment>
<feature type="region of interest" description="Disordered" evidence="1">
    <location>
        <begin position="20"/>
        <end position="75"/>
    </location>
</feature>
<feature type="compositionally biased region" description="Pro residues" evidence="1">
    <location>
        <begin position="30"/>
        <end position="41"/>
    </location>
</feature>
<dbReference type="OrthoDB" id="8907515at2"/>
<organism evidence="2 3">
    <name type="scientific">Aquabacterium commune</name>
    <dbReference type="NCBI Taxonomy" id="70586"/>
    <lineage>
        <taxon>Bacteria</taxon>
        <taxon>Pseudomonadati</taxon>
        <taxon>Pseudomonadota</taxon>
        <taxon>Betaproteobacteria</taxon>
        <taxon>Burkholderiales</taxon>
        <taxon>Aquabacterium</taxon>
    </lineage>
</organism>
<evidence type="ECO:0000256" key="1">
    <source>
        <dbReference type="SAM" id="MobiDB-lite"/>
    </source>
</evidence>
<feature type="compositionally biased region" description="Low complexity" evidence="1">
    <location>
        <begin position="46"/>
        <end position="61"/>
    </location>
</feature>
<dbReference type="AlphaFoldDB" id="A0A4R6RN47"/>
<evidence type="ECO:0000313" key="3">
    <source>
        <dbReference type="Proteomes" id="UP000294593"/>
    </source>
</evidence>
<proteinExistence type="predicted"/>
<dbReference type="EMBL" id="SNXW01000001">
    <property type="protein sequence ID" value="TDP87972.1"/>
    <property type="molecule type" value="Genomic_DNA"/>
</dbReference>
<gene>
    <name evidence="2" type="ORF">EV672_101104</name>
</gene>
<dbReference type="Proteomes" id="UP000294593">
    <property type="component" value="Unassembled WGS sequence"/>
</dbReference>
<evidence type="ECO:0000313" key="2">
    <source>
        <dbReference type="EMBL" id="TDP87972.1"/>
    </source>
</evidence>
<sequence length="107" mass="11437">MIHHLARAFAIRQQTGLVGTLAESGHPARPSAPVPVRPRPITPWGSPARPSAASTSTRASAHTPPHVTPRLRISADPHDARRTVIAGRFAEVCAALDRMVMEQEAIA</sequence>
<reference evidence="2 3" key="1">
    <citation type="submission" date="2019-03" db="EMBL/GenBank/DDBJ databases">
        <title>Genomic Encyclopedia of Type Strains, Phase IV (KMG-IV): sequencing the most valuable type-strain genomes for metagenomic binning, comparative biology and taxonomic classification.</title>
        <authorList>
            <person name="Goeker M."/>
        </authorList>
    </citation>
    <scope>NUCLEOTIDE SEQUENCE [LARGE SCALE GENOMIC DNA]</scope>
    <source>
        <strain evidence="2 3">DSM 11901</strain>
    </source>
</reference>